<name>A0A395M2X5_9BACT</name>
<dbReference type="EMBL" id="PHFL01000039">
    <property type="protein sequence ID" value="RFM24568.1"/>
    <property type="molecule type" value="Genomic_DNA"/>
</dbReference>
<accession>A0A395M2X5</accession>
<evidence type="ECO:0000313" key="1">
    <source>
        <dbReference type="EMBL" id="RFM24568.1"/>
    </source>
</evidence>
<sequence>MKISQSVLLAIVGMVVASCATQQPERALFLKQSAQPTWDSALIRLYERAAYLGRRVQSMEGFGSVQIHMPEVQQSLSCVLKVKRHEGVQIVATVFLGIVAAETLLRADSIFVYIPFQNTVLVGQNNPENLRRATGIEANFKDAMDIFLCAPELTVPIDSLEGMSQRGKTIIYTLRTAKGFQIVEIDSVTAQVQAVAQLDTAKRTQIQVSFEQPETLINGSDTICLPKQATISVFEYAQPTDLNQQPVERRVRLAYFERTINSKEVALSFTMPLDAVQRRIEDLLFFTK</sequence>
<dbReference type="Pfam" id="PF14125">
    <property type="entry name" value="DUF4292"/>
    <property type="match status" value="1"/>
</dbReference>
<proteinExistence type="predicted"/>
<protein>
    <submittedName>
        <fullName evidence="1">DUF4292 domain-containing protein</fullName>
    </submittedName>
</protein>
<dbReference type="PROSITE" id="PS51257">
    <property type="entry name" value="PROKAR_LIPOPROTEIN"/>
    <property type="match status" value="1"/>
</dbReference>
<comment type="caution">
    <text evidence="1">The sequence shown here is derived from an EMBL/GenBank/DDBJ whole genome shotgun (WGS) entry which is preliminary data.</text>
</comment>
<reference evidence="1 2" key="1">
    <citation type="journal article" date="2011" name="ISME J.">
        <title>Community ecology of hot spring cyanobacterial mats: predominant populations and their functional potential.</title>
        <authorList>
            <person name="Klatt C.G."/>
            <person name="Wood J.M."/>
            <person name="Rusch D.B."/>
            <person name="Bateson M.M."/>
            <person name="Hamamura N."/>
            <person name="Heidelberg J.F."/>
            <person name="Grossman A.R."/>
            <person name="Bhaya D."/>
            <person name="Cohan F.M."/>
            <person name="Kuhl M."/>
            <person name="Bryant D.A."/>
            <person name="Ward D.M."/>
        </authorList>
    </citation>
    <scope>NUCLEOTIDE SEQUENCE [LARGE SCALE GENOMIC DNA]</scope>
    <source>
        <strain evidence="1">OS</strain>
    </source>
</reference>
<dbReference type="Proteomes" id="UP000266389">
    <property type="component" value="Unassembled WGS sequence"/>
</dbReference>
<organism evidence="1 2">
    <name type="scientific">Candidatus Thermochlorobacter aerophilus</name>
    <dbReference type="NCBI Taxonomy" id="1868324"/>
    <lineage>
        <taxon>Bacteria</taxon>
        <taxon>Pseudomonadati</taxon>
        <taxon>Chlorobiota</taxon>
        <taxon>Chlorobiia</taxon>
        <taxon>Chlorobiales</taxon>
        <taxon>Candidatus Thermochlorobacteriaceae</taxon>
        <taxon>Candidatus Thermochlorobacter</taxon>
    </lineage>
</organism>
<evidence type="ECO:0000313" key="2">
    <source>
        <dbReference type="Proteomes" id="UP000266389"/>
    </source>
</evidence>
<dbReference type="AlphaFoldDB" id="A0A395M2X5"/>
<gene>
    <name evidence="1" type="ORF">D0433_06180</name>
</gene>
<dbReference type="InterPro" id="IPR025634">
    <property type="entry name" value="DUF4292"/>
</dbReference>